<proteinExistence type="predicted"/>
<reference evidence="7 8" key="1">
    <citation type="submission" date="2018-05" db="EMBL/GenBank/DDBJ databases">
        <title>Zavarzinia sp. HR-AS.</title>
        <authorList>
            <person name="Lee Y."/>
            <person name="Jeon C.O."/>
        </authorList>
    </citation>
    <scope>NUCLEOTIDE SEQUENCE [LARGE SCALE GENOMIC DNA]</scope>
    <source>
        <strain evidence="7 8">HR-AS</strain>
    </source>
</reference>
<dbReference type="Pfam" id="PF03626">
    <property type="entry name" value="COX4_pro"/>
    <property type="match status" value="1"/>
</dbReference>
<dbReference type="GO" id="GO:0005886">
    <property type="term" value="C:plasma membrane"/>
    <property type="evidence" value="ECO:0007669"/>
    <property type="project" value="UniProtKB-SubCell"/>
</dbReference>
<evidence type="ECO:0000256" key="4">
    <source>
        <dbReference type="ARBA" id="ARBA00022989"/>
    </source>
</evidence>
<evidence type="ECO:0000256" key="6">
    <source>
        <dbReference type="SAM" id="Phobius"/>
    </source>
</evidence>
<protein>
    <recommendedName>
        <fullName evidence="9">Prokaryotic cytochrome C oxidase subunit IV family protein</fullName>
    </recommendedName>
</protein>
<dbReference type="AlphaFoldDB" id="A0A317EJ51"/>
<dbReference type="Proteomes" id="UP000245461">
    <property type="component" value="Unassembled WGS sequence"/>
</dbReference>
<gene>
    <name evidence="7" type="ORF">DKG74_05805</name>
</gene>
<keyword evidence="3 6" id="KW-0812">Transmembrane</keyword>
<keyword evidence="2" id="KW-1003">Cell membrane</keyword>
<comment type="caution">
    <text evidence="7">The sequence shown here is derived from an EMBL/GenBank/DDBJ whole genome shotgun (WGS) entry which is preliminary data.</text>
</comment>
<dbReference type="OrthoDB" id="4751867at2"/>
<keyword evidence="8" id="KW-1185">Reference proteome</keyword>
<feature type="transmembrane region" description="Helical" evidence="6">
    <location>
        <begin position="41"/>
        <end position="60"/>
    </location>
</feature>
<name>A0A317EJ51_9PROT</name>
<sequence length="91" mass="9806">MIMRALLLHRLSAIWLLLVLATVASWEIGHGLGISDHRLASVAIVVVAMIKVRFVALDFMELRDAPLAFRVAANLWTAGIAAGLSAMILTA</sequence>
<keyword evidence="4 6" id="KW-1133">Transmembrane helix</keyword>
<organism evidence="7 8">
    <name type="scientific">Zavarzinia aquatilis</name>
    <dbReference type="NCBI Taxonomy" id="2211142"/>
    <lineage>
        <taxon>Bacteria</taxon>
        <taxon>Pseudomonadati</taxon>
        <taxon>Pseudomonadota</taxon>
        <taxon>Alphaproteobacteria</taxon>
        <taxon>Rhodospirillales</taxon>
        <taxon>Zavarziniaceae</taxon>
        <taxon>Zavarzinia</taxon>
    </lineage>
</organism>
<accession>A0A317EJ51</accession>
<evidence type="ECO:0000256" key="3">
    <source>
        <dbReference type="ARBA" id="ARBA00022692"/>
    </source>
</evidence>
<evidence type="ECO:0000256" key="5">
    <source>
        <dbReference type="ARBA" id="ARBA00023136"/>
    </source>
</evidence>
<feature type="transmembrane region" description="Helical" evidence="6">
    <location>
        <begin position="67"/>
        <end position="89"/>
    </location>
</feature>
<evidence type="ECO:0000313" key="8">
    <source>
        <dbReference type="Proteomes" id="UP000245461"/>
    </source>
</evidence>
<keyword evidence="5 6" id="KW-0472">Membrane</keyword>
<dbReference type="EMBL" id="QGLE01000002">
    <property type="protein sequence ID" value="PWR25275.1"/>
    <property type="molecule type" value="Genomic_DNA"/>
</dbReference>
<evidence type="ECO:0000256" key="1">
    <source>
        <dbReference type="ARBA" id="ARBA00004651"/>
    </source>
</evidence>
<evidence type="ECO:0008006" key="9">
    <source>
        <dbReference type="Google" id="ProtNLM"/>
    </source>
</evidence>
<comment type="subcellular location">
    <subcellularLocation>
        <location evidence="1">Cell membrane</location>
        <topology evidence="1">Multi-pass membrane protein</topology>
    </subcellularLocation>
</comment>
<evidence type="ECO:0000313" key="7">
    <source>
        <dbReference type="EMBL" id="PWR25275.1"/>
    </source>
</evidence>
<dbReference type="InterPro" id="IPR005171">
    <property type="entry name" value="Cyt_c_oxidase_su4_prok"/>
</dbReference>
<evidence type="ECO:0000256" key="2">
    <source>
        <dbReference type="ARBA" id="ARBA00022475"/>
    </source>
</evidence>